<accession>A0A552WY26</accession>
<dbReference type="AlphaFoldDB" id="A0A552WY26"/>
<reference evidence="1 2" key="1">
    <citation type="submission" date="2019-07" db="EMBL/GenBank/DDBJ databases">
        <title>Georgenia wutianyii sp. nov. and Georgenia *** sp. nov. isolated from plateau pika (Ochotona curzoniae) in the Qinghai-Tibet plateau of China.</title>
        <authorList>
            <person name="Tian Z."/>
        </authorList>
    </citation>
    <scope>NUCLEOTIDE SEQUENCE [LARGE SCALE GENOMIC DNA]</scope>
    <source>
        <strain evidence="1 2">Z446</strain>
    </source>
</reference>
<name>A0A552WY26_9MICO</name>
<organism evidence="1 2">
    <name type="scientific">Georgenia yuyongxinii</name>
    <dbReference type="NCBI Taxonomy" id="2589797"/>
    <lineage>
        <taxon>Bacteria</taxon>
        <taxon>Bacillati</taxon>
        <taxon>Actinomycetota</taxon>
        <taxon>Actinomycetes</taxon>
        <taxon>Micrococcales</taxon>
        <taxon>Bogoriellaceae</taxon>
        <taxon>Georgenia</taxon>
    </lineage>
</organism>
<evidence type="ECO:0000313" key="1">
    <source>
        <dbReference type="EMBL" id="TRW47585.1"/>
    </source>
</evidence>
<dbReference type="Proteomes" id="UP000318693">
    <property type="component" value="Unassembled WGS sequence"/>
</dbReference>
<protein>
    <submittedName>
        <fullName evidence="1">Glycosyltransferase family 4 protein</fullName>
    </submittedName>
</protein>
<gene>
    <name evidence="1" type="ORF">FJ693_00295</name>
</gene>
<dbReference type="SUPFAM" id="SSF53756">
    <property type="entry name" value="UDP-Glycosyltransferase/glycogen phosphorylase"/>
    <property type="match status" value="1"/>
</dbReference>
<dbReference type="RefSeq" id="WP_143416539.1">
    <property type="nucleotide sequence ID" value="NZ_VJXR01000001.1"/>
</dbReference>
<sequence>MSNRPRILVLSFSPIAKDARVLKQVRLFAEQYAVTTCGYGESPDGVGEHIRIPDEYVYWQKDRSLLLQRRFAAVYRRNAVMDYLWDRLPRGSFDVVLADDVDTVPLALRLAPHGGVHADLHEYAPREKEDLARWRVFVGPYMAWLCREYVTQCASVTTVGQGIADEYQRVFGIPAGVVTNAAPYVDLEPIPVGNPIRMVHSGNAMRARGLVELVDAVVRARADVTLDLYLMPTEHDLLDELAVRSAGSGRVTIHDPVPYAHLVGTLNRYDVGVHVLPPVNFNNKWALPNKVFDYVQARLGLLVGPSPEMARMVREHDLGVVTEDFTTEATIAAIEALTPERVAAMKQAAHASAYELSAETQVQGWERAIDALMEKARHSRAR</sequence>
<keyword evidence="1" id="KW-0808">Transferase</keyword>
<keyword evidence="2" id="KW-1185">Reference proteome</keyword>
<dbReference type="Gene3D" id="3.40.50.2000">
    <property type="entry name" value="Glycogen Phosphorylase B"/>
    <property type="match status" value="1"/>
</dbReference>
<proteinExistence type="predicted"/>
<comment type="caution">
    <text evidence="1">The sequence shown here is derived from an EMBL/GenBank/DDBJ whole genome shotgun (WGS) entry which is preliminary data.</text>
</comment>
<dbReference type="EMBL" id="VJXR01000001">
    <property type="protein sequence ID" value="TRW47585.1"/>
    <property type="molecule type" value="Genomic_DNA"/>
</dbReference>
<evidence type="ECO:0000313" key="2">
    <source>
        <dbReference type="Proteomes" id="UP000318693"/>
    </source>
</evidence>
<dbReference type="GO" id="GO:0016740">
    <property type="term" value="F:transferase activity"/>
    <property type="evidence" value="ECO:0007669"/>
    <property type="project" value="UniProtKB-KW"/>
</dbReference>